<protein>
    <submittedName>
        <fullName evidence="2">Uncharacterized protein</fullName>
    </submittedName>
</protein>
<feature type="transmembrane region" description="Helical" evidence="1">
    <location>
        <begin position="57"/>
        <end position="76"/>
    </location>
</feature>
<keyword evidence="1" id="KW-0472">Membrane</keyword>
<keyword evidence="3" id="KW-1185">Reference proteome</keyword>
<dbReference type="NCBIfam" id="NF038012">
    <property type="entry name" value="DMT_1"/>
    <property type="match status" value="1"/>
</dbReference>
<evidence type="ECO:0000313" key="2">
    <source>
        <dbReference type="EMBL" id="ALG11220.1"/>
    </source>
</evidence>
<dbReference type="SUPFAM" id="SSF103481">
    <property type="entry name" value="Multidrug resistance efflux transporter EmrE"/>
    <property type="match status" value="1"/>
</dbReference>
<feature type="transmembrane region" description="Helical" evidence="1">
    <location>
        <begin position="82"/>
        <end position="101"/>
    </location>
</feature>
<gene>
    <name evidence="2" type="ORF">AOZ06_33940</name>
</gene>
<keyword evidence="1" id="KW-1133">Transmembrane helix</keyword>
<feature type="transmembrane region" description="Helical" evidence="1">
    <location>
        <begin position="258"/>
        <end position="280"/>
    </location>
</feature>
<dbReference type="OrthoDB" id="4571836at2"/>
<feature type="transmembrane region" description="Helical" evidence="1">
    <location>
        <begin position="12"/>
        <end position="36"/>
    </location>
</feature>
<accession>A0A0N9I8X1</accession>
<dbReference type="KEGG" id="kphy:AOZ06_33940"/>
<keyword evidence="1" id="KW-0812">Transmembrane</keyword>
<dbReference type="EMBL" id="CP012752">
    <property type="protein sequence ID" value="ALG11220.1"/>
    <property type="molecule type" value="Genomic_DNA"/>
</dbReference>
<name>A0A0N9I8X1_9PSEU</name>
<dbReference type="PANTHER" id="PTHR40761:SF1">
    <property type="entry name" value="CONSERVED INTEGRAL MEMBRANE ALANINE VALINE AND LEUCINE RICH PROTEIN-RELATED"/>
    <property type="match status" value="1"/>
</dbReference>
<dbReference type="PANTHER" id="PTHR40761">
    <property type="entry name" value="CONSERVED INTEGRAL MEMBRANE ALANINE VALINE AND LEUCINE RICH PROTEIN-RELATED"/>
    <property type="match status" value="1"/>
</dbReference>
<dbReference type="InterPro" id="IPR037185">
    <property type="entry name" value="EmrE-like"/>
</dbReference>
<sequence>MVRHALGTAEVTFWLVAAVAGAPLVALGAALQQNAAVHCKSLGFLRLLGQLVRRPKWLLGSATTLGGAVMHIIALSNGPLTVVQPLGMSGLPIAVLIAAAIDRRRVRAAEMFGTFAVSAGLVSLLLLLPHESSRPTLDGGSAAVLSGTTLAIILGAAVMARRSTGAVNALFLAIGSGISYGVFAALTRVSGSTVVNDMSASVFWVIGLAVVFCALGLLFQQNAYRTGRFALSYATLLVADPITGSLIGVIVLNEQLPSSFIANVGVLAACGVTIAGVVILTRLHPHQHAPAAPQTPPTRELVSV</sequence>
<organism evidence="2 3">
    <name type="scientific">Kibdelosporangium phytohabitans</name>
    <dbReference type="NCBI Taxonomy" id="860235"/>
    <lineage>
        <taxon>Bacteria</taxon>
        <taxon>Bacillati</taxon>
        <taxon>Actinomycetota</taxon>
        <taxon>Actinomycetes</taxon>
        <taxon>Pseudonocardiales</taxon>
        <taxon>Pseudonocardiaceae</taxon>
        <taxon>Kibdelosporangium</taxon>
    </lineage>
</organism>
<feature type="transmembrane region" description="Helical" evidence="1">
    <location>
        <begin position="108"/>
        <end position="128"/>
    </location>
</feature>
<feature type="transmembrane region" description="Helical" evidence="1">
    <location>
        <begin position="167"/>
        <end position="186"/>
    </location>
</feature>
<dbReference type="STRING" id="860235.AOZ06_33940"/>
<evidence type="ECO:0000256" key="1">
    <source>
        <dbReference type="SAM" id="Phobius"/>
    </source>
</evidence>
<reference evidence="2 3" key="1">
    <citation type="submission" date="2015-07" db="EMBL/GenBank/DDBJ databases">
        <title>Genome sequencing of Kibdelosporangium phytohabitans.</title>
        <authorList>
            <person name="Qin S."/>
            <person name="Xing K."/>
        </authorList>
    </citation>
    <scope>NUCLEOTIDE SEQUENCE [LARGE SCALE GENOMIC DNA]</scope>
    <source>
        <strain evidence="2 3">KLBMP1111</strain>
    </source>
</reference>
<feature type="transmembrane region" description="Helical" evidence="1">
    <location>
        <begin position="140"/>
        <end position="160"/>
    </location>
</feature>
<proteinExistence type="predicted"/>
<feature type="transmembrane region" description="Helical" evidence="1">
    <location>
        <begin position="231"/>
        <end position="252"/>
    </location>
</feature>
<dbReference type="AlphaFoldDB" id="A0A0N9I8X1"/>
<evidence type="ECO:0000313" key="3">
    <source>
        <dbReference type="Proteomes" id="UP000063699"/>
    </source>
</evidence>
<dbReference type="RefSeq" id="WP_054293121.1">
    <property type="nucleotide sequence ID" value="NZ_CP012752.1"/>
</dbReference>
<feature type="transmembrane region" description="Helical" evidence="1">
    <location>
        <begin position="198"/>
        <end position="219"/>
    </location>
</feature>
<dbReference type="Proteomes" id="UP000063699">
    <property type="component" value="Chromosome"/>
</dbReference>